<dbReference type="Gramene" id="TraesARI2A03G00826210.1">
    <property type="protein sequence ID" value="TraesARI2A03G00826210.1.CDS1"/>
    <property type="gene ID" value="TraesARI2A03G00826210"/>
</dbReference>
<dbReference type="Gramene" id="TraesROB_scaffold_028068_01G000400.1">
    <property type="protein sequence ID" value="TraesROB_scaffold_028068_01G000400.1"/>
    <property type="gene ID" value="TraesROB_scaffold_028068_01G000400"/>
</dbReference>
<dbReference type="Gramene" id="TraesCAD_scaffold_027374_01G000300.1">
    <property type="protein sequence ID" value="TraesCAD_scaffold_027374_01G000300.1"/>
    <property type="gene ID" value="TraesCAD_scaffold_027374_01G000300"/>
</dbReference>
<dbReference type="Proteomes" id="UP000019116">
    <property type="component" value="Chromosome 2A"/>
</dbReference>
<evidence type="ECO:0000256" key="1">
    <source>
        <dbReference type="SAM" id="MobiDB-lite"/>
    </source>
</evidence>
<proteinExistence type="predicted"/>
<evidence type="ECO:0000313" key="2">
    <source>
        <dbReference type="EnsemblPlants" id="TraesCS2A02G563300.1.cds1"/>
    </source>
</evidence>
<feature type="compositionally biased region" description="Acidic residues" evidence="1">
    <location>
        <begin position="85"/>
        <end position="96"/>
    </location>
</feature>
<reference evidence="2" key="2">
    <citation type="submission" date="2018-10" db="UniProtKB">
        <authorList>
            <consortium name="EnsemblPlants"/>
        </authorList>
    </citation>
    <scope>IDENTIFICATION</scope>
</reference>
<feature type="compositionally biased region" description="Basic and acidic residues" evidence="1">
    <location>
        <begin position="36"/>
        <end position="62"/>
    </location>
</feature>
<feature type="compositionally biased region" description="Basic and acidic residues" evidence="1">
    <location>
        <begin position="1"/>
        <end position="15"/>
    </location>
</feature>
<evidence type="ECO:0000313" key="3">
    <source>
        <dbReference type="Proteomes" id="UP000019116"/>
    </source>
</evidence>
<organism evidence="2">
    <name type="scientific">Triticum aestivum</name>
    <name type="common">Wheat</name>
    <dbReference type="NCBI Taxonomy" id="4565"/>
    <lineage>
        <taxon>Eukaryota</taxon>
        <taxon>Viridiplantae</taxon>
        <taxon>Streptophyta</taxon>
        <taxon>Embryophyta</taxon>
        <taxon>Tracheophyta</taxon>
        <taxon>Spermatophyta</taxon>
        <taxon>Magnoliopsida</taxon>
        <taxon>Liliopsida</taxon>
        <taxon>Poales</taxon>
        <taxon>Poaceae</taxon>
        <taxon>BOP clade</taxon>
        <taxon>Pooideae</taxon>
        <taxon>Triticodae</taxon>
        <taxon>Triticeae</taxon>
        <taxon>Triticinae</taxon>
        <taxon>Triticum</taxon>
    </lineage>
</organism>
<keyword evidence="3" id="KW-1185">Reference proteome</keyword>
<dbReference type="EnsemblPlants" id="TraesCS2A02G563300.1">
    <property type="protein sequence ID" value="TraesCS2A02G563300.1.cds1"/>
    <property type="gene ID" value="TraesCS2A02G563300"/>
</dbReference>
<dbReference type="Gramene" id="TraesCS2A03G1359300.1">
    <property type="protein sequence ID" value="TraesCS2A03G1359300.1.CDS1"/>
    <property type="gene ID" value="TraesCS2A03G1359300"/>
</dbReference>
<dbReference type="Gramene" id="TraesNOR2A03G00825750.1">
    <property type="protein sequence ID" value="TraesNOR2A03G00825750.1.CDS1"/>
    <property type="gene ID" value="TraesNOR2A03G00825750"/>
</dbReference>
<name>A0A3B6B8G0_WHEAT</name>
<sequence length="179" mass="19753">MATASHDENRPRRFDATMSRRTIRRPAAARLVTAGCDRDAHQLKPPSEHKTSPELDGDDGRMACHLQEPQEEGQDNSRNFSLQELIDEPINGDDDRDPGTATGSQGEISVATAALRGHGVEEPVAGARKQLPGHVVGRRVVRLVRRYVRVQAKHAPEKKAVPLRMDGWCRDTATDRPAV</sequence>
<dbReference type="Gramene" id="TraesLDM2A03G00819810.1">
    <property type="protein sequence ID" value="TraesLDM2A03G00819810.1.CDS1"/>
    <property type="gene ID" value="TraesLDM2A03G00819810"/>
</dbReference>
<dbReference type="Gramene" id="TraesWEE_scaffold_019804_01G000300.1">
    <property type="protein sequence ID" value="TraesWEE_scaffold_019804_01G000300.1"/>
    <property type="gene ID" value="TraesWEE_scaffold_019804_01G000300"/>
</dbReference>
<dbReference type="Gramene" id="TraesJAG2A03G00811580.1">
    <property type="protein sequence ID" value="TraesJAG2A03G00811580.1.CDS1"/>
    <property type="gene ID" value="TraesJAG2A03G00811580"/>
</dbReference>
<dbReference type="Gramene" id="TraesMAC2A03G00815750.1">
    <property type="protein sequence ID" value="TraesMAC2A03G00815750.1.CDS1"/>
    <property type="gene ID" value="TraesMAC2A03G00815750"/>
</dbReference>
<accession>A0A3B6B8G0</accession>
<reference evidence="2" key="1">
    <citation type="submission" date="2018-08" db="EMBL/GenBank/DDBJ databases">
        <authorList>
            <person name="Rossello M."/>
        </authorList>
    </citation>
    <scope>NUCLEOTIDE SEQUENCE [LARGE SCALE GENOMIC DNA]</scope>
    <source>
        <strain evidence="2">cv. Chinese Spring</strain>
    </source>
</reference>
<dbReference type="AlphaFoldDB" id="A0A3B6B8G0"/>
<dbReference type="Gramene" id="TraesCS2A02G563300.1">
    <property type="protein sequence ID" value="TraesCS2A02G563300.1.cds1"/>
    <property type="gene ID" value="TraesCS2A02G563300"/>
</dbReference>
<protein>
    <submittedName>
        <fullName evidence="2">Uncharacterized protein</fullName>
    </submittedName>
</protein>
<feature type="region of interest" description="Disordered" evidence="1">
    <location>
        <begin position="1"/>
        <end position="105"/>
    </location>
</feature>
<dbReference type="OMA" id="RMACHLQ"/>